<feature type="compositionally biased region" description="Low complexity" evidence="1">
    <location>
        <begin position="157"/>
        <end position="167"/>
    </location>
</feature>
<name>A0A409YY34_9AGAR</name>
<organism evidence="3 4">
    <name type="scientific">Panaeolus cyanescens</name>
    <dbReference type="NCBI Taxonomy" id="181874"/>
    <lineage>
        <taxon>Eukaryota</taxon>
        <taxon>Fungi</taxon>
        <taxon>Dikarya</taxon>
        <taxon>Basidiomycota</taxon>
        <taxon>Agaricomycotina</taxon>
        <taxon>Agaricomycetes</taxon>
        <taxon>Agaricomycetidae</taxon>
        <taxon>Agaricales</taxon>
        <taxon>Agaricineae</taxon>
        <taxon>Galeropsidaceae</taxon>
        <taxon>Panaeolus</taxon>
    </lineage>
</organism>
<dbReference type="OrthoDB" id="3006363at2759"/>
<gene>
    <name evidence="3" type="ORF">CVT24_005615</name>
</gene>
<feature type="region of interest" description="Disordered" evidence="1">
    <location>
        <begin position="128"/>
        <end position="170"/>
    </location>
</feature>
<reference evidence="3 4" key="1">
    <citation type="journal article" date="2018" name="Evol. Lett.">
        <title>Horizontal gene cluster transfer increased hallucinogenic mushroom diversity.</title>
        <authorList>
            <person name="Reynolds H.T."/>
            <person name="Vijayakumar V."/>
            <person name="Gluck-Thaler E."/>
            <person name="Korotkin H.B."/>
            <person name="Matheny P.B."/>
            <person name="Slot J.C."/>
        </authorList>
    </citation>
    <scope>NUCLEOTIDE SEQUENCE [LARGE SCALE GENOMIC DNA]</scope>
    <source>
        <strain evidence="3 4">2629</strain>
    </source>
</reference>
<proteinExistence type="predicted"/>
<protein>
    <submittedName>
        <fullName evidence="3">Uncharacterized protein</fullName>
    </submittedName>
</protein>
<feature type="region of interest" description="Disordered" evidence="1">
    <location>
        <begin position="187"/>
        <end position="212"/>
    </location>
</feature>
<evidence type="ECO:0000313" key="4">
    <source>
        <dbReference type="Proteomes" id="UP000284842"/>
    </source>
</evidence>
<evidence type="ECO:0000256" key="1">
    <source>
        <dbReference type="SAM" id="MobiDB-lite"/>
    </source>
</evidence>
<dbReference type="InParanoid" id="A0A409YY34"/>
<feature type="compositionally biased region" description="Pro residues" evidence="1">
    <location>
        <begin position="128"/>
        <end position="156"/>
    </location>
</feature>
<keyword evidence="2" id="KW-1133">Transmembrane helix</keyword>
<feature type="compositionally biased region" description="Low complexity" evidence="1">
    <location>
        <begin position="352"/>
        <end position="361"/>
    </location>
</feature>
<keyword evidence="2" id="KW-0472">Membrane</keyword>
<evidence type="ECO:0000256" key="2">
    <source>
        <dbReference type="SAM" id="Phobius"/>
    </source>
</evidence>
<sequence>MTSTVEDNDSRIIYSGRWKHPAVHSASGGTVAQTDDSGASLSLSFTGSQVMVFCSVNSNDNNGVHGAIFSIDNSDPQSLSKSGSAPAIQRPCWTSRILSSPAQHILTISIRGRATEFTLDRIDIVSNPPIPIPSSPAPLPPPPPPPPQPTPGPPDTTPSTSPSNNISFGPNLSTFTLSALTNQPTFSPPNAVAGLPTSVTDSPVNRPNTQTALLPSQSIGNVDSFTSTDYAGVFSSLLGTQTGPNLGPTPTPSNRAVVFSSTSSEASIAKVVGAVLGSLLVVLVLAIIAYVAVRRRKKKKQLLDSEIESPYSGYDAADYQNLHSPGPNTRAHNAAEMVTPYTVAPSQTQYYTTSQWQPTTQHTQNQQSRPSSFSSSMYTDGPPLRAT</sequence>
<keyword evidence="4" id="KW-1185">Reference proteome</keyword>
<dbReference type="Proteomes" id="UP000284842">
    <property type="component" value="Unassembled WGS sequence"/>
</dbReference>
<feature type="region of interest" description="Disordered" evidence="1">
    <location>
        <begin position="352"/>
        <end position="387"/>
    </location>
</feature>
<accession>A0A409YY34</accession>
<keyword evidence="2" id="KW-0812">Transmembrane</keyword>
<feature type="compositionally biased region" description="Polar residues" evidence="1">
    <location>
        <begin position="197"/>
        <end position="212"/>
    </location>
</feature>
<dbReference type="STRING" id="181874.A0A409YY34"/>
<dbReference type="EMBL" id="NHTK01000317">
    <property type="protein sequence ID" value="PPR07878.1"/>
    <property type="molecule type" value="Genomic_DNA"/>
</dbReference>
<dbReference type="AlphaFoldDB" id="A0A409YY34"/>
<comment type="caution">
    <text evidence="3">The sequence shown here is derived from an EMBL/GenBank/DDBJ whole genome shotgun (WGS) entry which is preliminary data.</text>
</comment>
<evidence type="ECO:0000313" key="3">
    <source>
        <dbReference type="EMBL" id="PPR07878.1"/>
    </source>
</evidence>
<dbReference type="Gene3D" id="2.60.120.260">
    <property type="entry name" value="Galactose-binding domain-like"/>
    <property type="match status" value="1"/>
</dbReference>
<feature type="transmembrane region" description="Helical" evidence="2">
    <location>
        <begin position="271"/>
        <end position="293"/>
    </location>
</feature>